<reference evidence="3 4" key="1">
    <citation type="submission" date="2019-12" db="EMBL/GenBank/DDBJ databases">
        <authorList>
            <person name="Huq M.A."/>
        </authorList>
    </citation>
    <scope>NUCLEOTIDE SEQUENCE [LARGE SCALE GENOMIC DNA]</scope>
    <source>
        <strain evidence="3 4">MAH-18</strain>
    </source>
</reference>
<dbReference type="RefSeq" id="WP_157346869.1">
    <property type="nucleotide sequence ID" value="NZ_WSEK01000005.1"/>
</dbReference>
<accession>A0A6L6XYV0</accession>
<dbReference type="Proteomes" id="UP000473525">
    <property type="component" value="Unassembled WGS sequence"/>
</dbReference>
<proteinExistence type="predicted"/>
<dbReference type="EMBL" id="WSEK01000005">
    <property type="protein sequence ID" value="MVQ51837.1"/>
    <property type="molecule type" value="Genomic_DNA"/>
</dbReference>
<protein>
    <recommendedName>
        <fullName evidence="5">Secreted protein</fullName>
    </recommendedName>
</protein>
<dbReference type="AlphaFoldDB" id="A0A6L6XYV0"/>
<feature type="signal peptide" evidence="2">
    <location>
        <begin position="1"/>
        <end position="28"/>
    </location>
</feature>
<evidence type="ECO:0000313" key="4">
    <source>
        <dbReference type="Proteomes" id="UP000473525"/>
    </source>
</evidence>
<feature type="chain" id="PRO_5026781109" description="Secreted protein" evidence="2">
    <location>
        <begin position="29"/>
        <end position="180"/>
    </location>
</feature>
<evidence type="ECO:0008006" key="5">
    <source>
        <dbReference type="Google" id="ProtNLM"/>
    </source>
</evidence>
<name>A0A6L6XYV0_9ACTN</name>
<evidence type="ECO:0000256" key="2">
    <source>
        <dbReference type="SAM" id="SignalP"/>
    </source>
</evidence>
<gene>
    <name evidence="3" type="ORF">GON03_21875</name>
</gene>
<feature type="region of interest" description="Disordered" evidence="1">
    <location>
        <begin position="24"/>
        <end position="43"/>
    </location>
</feature>
<organism evidence="3 4">
    <name type="scientific">Nocardioides agri</name>
    <dbReference type="NCBI Taxonomy" id="2682843"/>
    <lineage>
        <taxon>Bacteria</taxon>
        <taxon>Bacillati</taxon>
        <taxon>Actinomycetota</taxon>
        <taxon>Actinomycetes</taxon>
        <taxon>Propionibacteriales</taxon>
        <taxon>Nocardioidaceae</taxon>
        <taxon>Nocardioides</taxon>
    </lineage>
</organism>
<evidence type="ECO:0000256" key="1">
    <source>
        <dbReference type="SAM" id="MobiDB-lite"/>
    </source>
</evidence>
<comment type="caution">
    <text evidence="3">The sequence shown here is derived from an EMBL/GenBank/DDBJ whole genome shotgun (WGS) entry which is preliminary data.</text>
</comment>
<evidence type="ECO:0000313" key="3">
    <source>
        <dbReference type="EMBL" id="MVQ51837.1"/>
    </source>
</evidence>
<keyword evidence="2" id="KW-0732">Signal</keyword>
<keyword evidence="4" id="KW-1185">Reference proteome</keyword>
<sequence>MRSQLLTGALAVAATSALVGLGAGTASAQSPDPMTEGTSHERGTLIECTGTVGDTPVRANIYQNRTFGNFLELLVADGTPDEAGASLEKKKPFVTGTKVRAAAKVGGHRLTITGTAKPTGETEHIREVIPNDGGLRIVTTGTHLLLAPVLTATYDGETGALTCDNAFRFRLKVTKTSIVD</sequence>